<evidence type="ECO:0000313" key="11">
    <source>
        <dbReference type="EMBL" id="OWM63195.1"/>
    </source>
</evidence>
<dbReference type="Proteomes" id="UP000233551">
    <property type="component" value="Unassembled WGS sequence"/>
</dbReference>
<evidence type="ECO:0000256" key="6">
    <source>
        <dbReference type="ARBA" id="ARBA00023163"/>
    </source>
</evidence>
<comment type="subcellular location">
    <subcellularLocation>
        <location evidence="1">Nucleus</location>
    </subcellularLocation>
</comment>
<feature type="compositionally biased region" description="Basic and acidic residues" evidence="9">
    <location>
        <begin position="1"/>
        <end position="14"/>
    </location>
</feature>
<reference evidence="13" key="1">
    <citation type="journal article" date="2017" name="Plant J.">
        <title>The pomegranate (Punica granatum L.) genome and the genomics of punicalagin biosynthesis.</title>
        <authorList>
            <person name="Qin G."/>
            <person name="Xu C."/>
            <person name="Ming R."/>
            <person name="Tang H."/>
            <person name="Guyot R."/>
            <person name="Kramer E.M."/>
            <person name="Hu Y."/>
            <person name="Yi X."/>
            <person name="Qi Y."/>
            <person name="Xu X."/>
            <person name="Gao Z."/>
            <person name="Pan H."/>
            <person name="Jian J."/>
            <person name="Tian Y."/>
            <person name="Yue Z."/>
            <person name="Xu Y."/>
        </authorList>
    </citation>
    <scope>NUCLEOTIDE SEQUENCE [LARGE SCALE GENOMIC DNA]</scope>
    <source>
        <strain evidence="13">cv. Dabenzi</strain>
    </source>
</reference>
<evidence type="ECO:0000256" key="2">
    <source>
        <dbReference type="ARBA" id="ARBA00022723"/>
    </source>
</evidence>
<evidence type="ECO:0000259" key="10">
    <source>
        <dbReference type="PROSITE" id="PS50157"/>
    </source>
</evidence>
<accession>A0A218VRR8</accession>
<reference evidence="12 14" key="3">
    <citation type="submission" date="2017-11" db="EMBL/GenBank/DDBJ databases">
        <title>De-novo sequencing of pomegranate (Punica granatum L.) genome.</title>
        <authorList>
            <person name="Akparov Z."/>
            <person name="Amiraslanov A."/>
            <person name="Hajiyeva S."/>
            <person name="Abbasov M."/>
            <person name="Kaur K."/>
            <person name="Hamwieh A."/>
            <person name="Solovyev V."/>
            <person name="Salamov A."/>
            <person name="Braich B."/>
            <person name="Kosarev P."/>
            <person name="Mahmoud A."/>
            <person name="Hajiyev E."/>
            <person name="Babayeva S."/>
            <person name="Izzatullayeva V."/>
            <person name="Mammadov A."/>
            <person name="Mammadov A."/>
            <person name="Sharifova S."/>
            <person name="Ojaghi J."/>
            <person name="Eynullazada K."/>
            <person name="Bayramov B."/>
            <person name="Abdulazimova A."/>
            <person name="Shahmuradov I."/>
        </authorList>
    </citation>
    <scope>NUCLEOTIDE SEQUENCE [LARGE SCALE GENOMIC DNA]</scope>
    <source>
        <strain evidence="12">AG2017</strain>
        <strain evidence="14">cv. AG2017</strain>
        <tissue evidence="12">Leaf</tissue>
    </source>
</reference>
<dbReference type="SUPFAM" id="SSF57667">
    <property type="entry name" value="beta-beta-alpha zinc fingers"/>
    <property type="match status" value="1"/>
</dbReference>
<dbReference type="InterPro" id="IPR013087">
    <property type="entry name" value="Znf_C2H2_type"/>
</dbReference>
<feature type="compositionally biased region" description="Polar residues" evidence="9">
    <location>
        <begin position="17"/>
        <end position="27"/>
    </location>
</feature>
<feature type="region of interest" description="Disordered" evidence="9">
    <location>
        <begin position="1"/>
        <end position="27"/>
    </location>
</feature>
<dbReference type="GeneID" id="116198180"/>
<organism evidence="11 13">
    <name type="scientific">Punica granatum</name>
    <name type="common">Pomegranate</name>
    <dbReference type="NCBI Taxonomy" id="22663"/>
    <lineage>
        <taxon>Eukaryota</taxon>
        <taxon>Viridiplantae</taxon>
        <taxon>Streptophyta</taxon>
        <taxon>Embryophyta</taxon>
        <taxon>Tracheophyta</taxon>
        <taxon>Spermatophyta</taxon>
        <taxon>Magnoliopsida</taxon>
        <taxon>eudicotyledons</taxon>
        <taxon>Gunneridae</taxon>
        <taxon>Pentapetalae</taxon>
        <taxon>rosids</taxon>
        <taxon>malvids</taxon>
        <taxon>Myrtales</taxon>
        <taxon>Lythraceae</taxon>
        <taxon>Punica</taxon>
    </lineage>
</organism>
<keyword evidence="4" id="KW-0862">Zinc</keyword>
<evidence type="ECO:0000256" key="7">
    <source>
        <dbReference type="ARBA" id="ARBA00023242"/>
    </source>
</evidence>
<evidence type="ECO:0000313" key="14">
    <source>
        <dbReference type="Proteomes" id="UP000233551"/>
    </source>
</evidence>
<dbReference type="AlphaFoldDB" id="A0A218VRR8"/>
<name>A0A218VRR8_PUNGR</name>
<dbReference type="STRING" id="22663.A0A218VRR8"/>
<sequence length="233" mass="25451">MEKNSLSKSLKDHCIGNNGTTINSDNITNRHSHYQNILKSDPRSHNTQKGVGTDHLDSSVGAGLASWPPRSYSCGFCKREFRSAQALGGHMNVHRRDRARLRQRSPPPSMDDYPILSLNPNASHSPSPNFGPPRFPSSLLSPSSPFVPHHSHSSSSSPSSIVNVKLAGFKWSHSSSLRDGLSSKEAFRTQSATSHCARGEGSRHDPLSLEISNLFGETLKAVDVDLELRLGYS</sequence>
<protein>
    <recommendedName>
        <fullName evidence="10">C2H2-type domain-containing protein</fullName>
    </recommendedName>
</protein>
<dbReference type="GO" id="GO:0005634">
    <property type="term" value="C:nucleus"/>
    <property type="evidence" value="ECO:0007669"/>
    <property type="project" value="UniProtKB-SubCell"/>
</dbReference>
<evidence type="ECO:0000256" key="5">
    <source>
        <dbReference type="ARBA" id="ARBA00023015"/>
    </source>
</evidence>
<keyword evidence="3 8" id="KW-0863">Zinc-finger</keyword>
<dbReference type="InterPro" id="IPR036236">
    <property type="entry name" value="Znf_C2H2_sf"/>
</dbReference>
<evidence type="ECO:0000313" key="13">
    <source>
        <dbReference type="Proteomes" id="UP000197138"/>
    </source>
</evidence>
<dbReference type="GO" id="GO:0008270">
    <property type="term" value="F:zinc ion binding"/>
    <property type="evidence" value="ECO:0007669"/>
    <property type="project" value="UniProtKB-KW"/>
</dbReference>
<feature type="domain" description="C2H2-type" evidence="10">
    <location>
        <begin position="72"/>
        <end position="99"/>
    </location>
</feature>
<evidence type="ECO:0000256" key="1">
    <source>
        <dbReference type="ARBA" id="ARBA00004123"/>
    </source>
</evidence>
<dbReference type="PROSITE" id="PS50157">
    <property type="entry name" value="ZINC_FINGER_C2H2_2"/>
    <property type="match status" value="1"/>
</dbReference>
<dbReference type="EMBL" id="MTKT01006106">
    <property type="protein sequence ID" value="OWM63195.1"/>
    <property type="molecule type" value="Genomic_DNA"/>
</dbReference>
<reference evidence="11" key="2">
    <citation type="submission" date="2017-06" db="EMBL/GenBank/DDBJ databases">
        <title>The pomegranate genome and the genomics of punicalagin biosynthesis.</title>
        <authorList>
            <person name="Xu C."/>
        </authorList>
    </citation>
    <scope>NUCLEOTIDE SEQUENCE [LARGE SCALE GENOMIC DNA]</scope>
    <source>
        <tissue evidence="11">Fresh leaf</tissue>
    </source>
</reference>
<dbReference type="Gene3D" id="3.30.160.60">
    <property type="entry name" value="Classic Zinc Finger"/>
    <property type="match status" value="1"/>
</dbReference>
<keyword evidence="6" id="KW-0804">Transcription</keyword>
<evidence type="ECO:0000313" key="12">
    <source>
        <dbReference type="EMBL" id="PKI65904.1"/>
    </source>
</evidence>
<dbReference type="EMBL" id="PGOL01000708">
    <property type="protein sequence ID" value="PKI65904.1"/>
    <property type="molecule type" value="Genomic_DNA"/>
</dbReference>
<keyword evidence="7" id="KW-0539">Nucleus</keyword>
<keyword evidence="2" id="KW-0479">Metal-binding</keyword>
<feature type="compositionally biased region" description="Basic residues" evidence="9">
    <location>
        <begin position="92"/>
        <end position="103"/>
    </location>
</feature>
<evidence type="ECO:0000256" key="8">
    <source>
        <dbReference type="PROSITE-ProRule" id="PRU00042"/>
    </source>
</evidence>
<dbReference type="InterPro" id="IPR052426">
    <property type="entry name" value="Plant_dev_regulator"/>
</dbReference>
<proteinExistence type="predicted"/>
<evidence type="ECO:0000256" key="3">
    <source>
        <dbReference type="ARBA" id="ARBA00022771"/>
    </source>
</evidence>
<dbReference type="PROSITE" id="PS00028">
    <property type="entry name" value="ZINC_FINGER_C2H2_1"/>
    <property type="match status" value="1"/>
</dbReference>
<keyword evidence="14" id="KW-1185">Reference proteome</keyword>
<keyword evidence="5" id="KW-0805">Transcription regulation</keyword>
<dbReference type="Proteomes" id="UP000197138">
    <property type="component" value="Unassembled WGS sequence"/>
</dbReference>
<evidence type="ECO:0000256" key="9">
    <source>
        <dbReference type="SAM" id="MobiDB-lite"/>
    </source>
</evidence>
<dbReference type="Pfam" id="PF13912">
    <property type="entry name" value="zf-C2H2_6"/>
    <property type="match status" value="1"/>
</dbReference>
<dbReference type="PANTHER" id="PTHR45801">
    <property type="entry name" value="OS07G0101800 PROTEIN"/>
    <property type="match status" value="1"/>
</dbReference>
<evidence type="ECO:0000256" key="4">
    <source>
        <dbReference type="ARBA" id="ARBA00022833"/>
    </source>
</evidence>
<feature type="compositionally biased region" description="Polar residues" evidence="9">
    <location>
        <begin position="118"/>
        <end position="128"/>
    </location>
</feature>
<comment type="caution">
    <text evidence="11">The sequence shown here is derived from an EMBL/GenBank/DDBJ whole genome shotgun (WGS) entry which is preliminary data.</text>
</comment>
<gene>
    <name evidence="11" type="ORF">CDL15_Pgr010595</name>
    <name evidence="12" type="ORF">CRG98_013724</name>
</gene>
<feature type="region of interest" description="Disordered" evidence="9">
    <location>
        <begin position="88"/>
        <end position="136"/>
    </location>
</feature>
<dbReference type="OrthoDB" id="1708403at2759"/>
<dbReference type="PANTHER" id="PTHR45801:SF110">
    <property type="entry name" value="TRANSCRIPTIONAL REGULATOR SUPERMAN"/>
    <property type="match status" value="1"/>
</dbReference>